<protein>
    <submittedName>
        <fullName evidence="1">Uncharacterized protein</fullName>
    </submittedName>
</protein>
<accession>A0A5D0TT23</accession>
<dbReference type="InterPro" id="IPR006311">
    <property type="entry name" value="TAT_signal"/>
</dbReference>
<proteinExistence type="predicted"/>
<gene>
    <name evidence="1" type="ORF">FXF65_35710</name>
</gene>
<dbReference type="PROSITE" id="PS51318">
    <property type="entry name" value="TAT"/>
    <property type="match status" value="1"/>
</dbReference>
<reference evidence="1 2" key="1">
    <citation type="submission" date="2019-08" db="EMBL/GenBank/DDBJ databases">
        <title>Actinomadura sp. nov. CYP1-5 isolated from mountain soil.</title>
        <authorList>
            <person name="Songsumanus A."/>
            <person name="Kuncharoen N."/>
            <person name="Kudo T."/>
            <person name="Yuki M."/>
            <person name="Igarashi Y."/>
            <person name="Tanasupawat S."/>
        </authorList>
    </citation>
    <scope>NUCLEOTIDE SEQUENCE [LARGE SCALE GENOMIC DNA]</scope>
    <source>
        <strain evidence="1 2">GKU157</strain>
    </source>
</reference>
<dbReference type="Proteomes" id="UP000322634">
    <property type="component" value="Unassembled WGS sequence"/>
</dbReference>
<evidence type="ECO:0000313" key="1">
    <source>
        <dbReference type="EMBL" id="TYC08883.1"/>
    </source>
</evidence>
<name>A0A5D0TT23_9ACTN</name>
<keyword evidence="2" id="KW-1185">Reference proteome</keyword>
<dbReference type="AlphaFoldDB" id="A0A5D0TT23"/>
<organism evidence="1 2">
    <name type="scientific">Actinomadura syzygii</name>
    <dbReference type="NCBI Taxonomy" id="1427538"/>
    <lineage>
        <taxon>Bacteria</taxon>
        <taxon>Bacillati</taxon>
        <taxon>Actinomycetota</taxon>
        <taxon>Actinomycetes</taxon>
        <taxon>Streptosporangiales</taxon>
        <taxon>Thermomonosporaceae</taxon>
        <taxon>Actinomadura</taxon>
    </lineage>
</organism>
<dbReference type="RefSeq" id="WP_222868909.1">
    <property type="nucleotide sequence ID" value="NZ_JBHSBF010000032.1"/>
</dbReference>
<sequence length="194" mass="19474">MSSNSSLSAPPARRPSRRSRLAALAIGLTFGAAAPAALLPAQAAGADVGSLTCTGTSHLAYSPGLTFTPQTVTITETDTYTSCTSSDPTLTSGHISGSFPVAGLSCANVTAGPDRYPVIWNNGQTSTIAFTETEATVVAGVQQYVGTGTVTSGEFNGDTAVFTWAYLPPSPLNCLAPGGLTSQDGTVIAAIAGL</sequence>
<dbReference type="EMBL" id="VSFF01000015">
    <property type="protein sequence ID" value="TYC08883.1"/>
    <property type="molecule type" value="Genomic_DNA"/>
</dbReference>
<evidence type="ECO:0000313" key="2">
    <source>
        <dbReference type="Proteomes" id="UP000322634"/>
    </source>
</evidence>
<comment type="caution">
    <text evidence="1">The sequence shown here is derived from an EMBL/GenBank/DDBJ whole genome shotgun (WGS) entry which is preliminary data.</text>
</comment>